<protein>
    <submittedName>
        <fullName evidence="1">Uncharacterized protein</fullName>
    </submittedName>
</protein>
<sequence>MRKMTREDSADVDIWIFGFSGSRNLGNWVDSVDVDIWTDRQVLASKKGTFFEKKLAILYPRIDPNEVIYDQYEFGFKMVQKPRLQIVHSA</sequence>
<accession>A0A2G5VT56</accession>
<name>A0A2G5VT56_9PELO</name>
<reference evidence="2" key="1">
    <citation type="submission" date="2017-10" db="EMBL/GenBank/DDBJ databases">
        <title>Rapid genome shrinkage in a self-fertile nematode reveals novel sperm competition proteins.</title>
        <authorList>
            <person name="Yin D."/>
            <person name="Schwarz E.M."/>
            <person name="Thomas C.G."/>
            <person name="Felde R.L."/>
            <person name="Korf I.F."/>
            <person name="Cutter A.D."/>
            <person name="Schartner C.M."/>
            <person name="Ralston E.J."/>
            <person name="Meyer B.J."/>
            <person name="Haag E.S."/>
        </authorList>
    </citation>
    <scope>NUCLEOTIDE SEQUENCE [LARGE SCALE GENOMIC DNA]</scope>
    <source>
        <strain evidence="2">JU1422</strain>
    </source>
</reference>
<evidence type="ECO:0000313" key="2">
    <source>
        <dbReference type="Proteomes" id="UP000230233"/>
    </source>
</evidence>
<evidence type="ECO:0000313" key="1">
    <source>
        <dbReference type="EMBL" id="PIC54972.1"/>
    </source>
</evidence>
<gene>
    <name evidence="1" type="primary">Cnig_chr_I.g441</name>
    <name evidence="1" type="ORF">B9Z55_000441</name>
</gene>
<keyword evidence="2" id="KW-1185">Reference proteome</keyword>
<dbReference type="EMBL" id="PDUG01000001">
    <property type="protein sequence ID" value="PIC54972.1"/>
    <property type="molecule type" value="Genomic_DNA"/>
</dbReference>
<proteinExistence type="predicted"/>
<dbReference type="AlphaFoldDB" id="A0A2G5VT56"/>
<comment type="caution">
    <text evidence="1">The sequence shown here is derived from an EMBL/GenBank/DDBJ whole genome shotgun (WGS) entry which is preliminary data.</text>
</comment>
<dbReference type="Proteomes" id="UP000230233">
    <property type="component" value="Chromosome I"/>
</dbReference>
<organism evidence="1 2">
    <name type="scientific">Caenorhabditis nigoni</name>
    <dbReference type="NCBI Taxonomy" id="1611254"/>
    <lineage>
        <taxon>Eukaryota</taxon>
        <taxon>Metazoa</taxon>
        <taxon>Ecdysozoa</taxon>
        <taxon>Nematoda</taxon>
        <taxon>Chromadorea</taxon>
        <taxon>Rhabditida</taxon>
        <taxon>Rhabditina</taxon>
        <taxon>Rhabditomorpha</taxon>
        <taxon>Rhabditoidea</taxon>
        <taxon>Rhabditidae</taxon>
        <taxon>Peloderinae</taxon>
        <taxon>Caenorhabditis</taxon>
    </lineage>
</organism>